<dbReference type="Proteomes" id="UP000318053">
    <property type="component" value="Unassembled WGS sequence"/>
</dbReference>
<name>A0A5C5YDV3_9BACT</name>
<evidence type="ECO:0000313" key="2">
    <source>
        <dbReference type="Proteomes" id="UP000318053"/>
    </source>
</evidence>
<evidence type="ECO:0000313" key="1">
    <source>
        <dbReference type="EMBL" id="TWT73916.1"/>
    </source>
</evidence>
<accession>A0A5C5YDV3</accession>
<reference evidence="1 2" key="1">
    <citation type="submission" date="2019-02" db="EMBL/GenBank/DDBJ databases">
        <title>Deep-cultivation of Planctomycetes and their phenomic and genomic characterization uncovers novel biology.</title>
        <authorList>
            <person name="Wiegand S."/>
            <person name="Jogler M."/>
            <person name="Boedeker C."/>
            <person name="Pinto D."/>
            <person name="Vollmers J."/>
            <person name="Rivas-Marin E."/>
            <person name="Kohn T."/>
            <person name="Peeters S.H."/>
            <person name="Heuer A."/>
            <person name="Rast P."/>
            <person name="Oberbeckmann S."/>
            <person name="Bunk B."/>
            <person name="Jeske O."/>
            <person name="Meyerdierks A."/>
            <person name="Storesund J.E."/>
            <person name="Kallscheuer N."/>
            <person name="Luecker S."/>
            <person name="Lage O.M."/>
            <person name="Pohl T."/>
            <person name="Merkel B.J."/>
            <person name="Hornburger P."/>
            <person name="Mueller R.-W."/>
            <person name="Bruemmer F."/>
            <person name="Labrenz M."/>
            <person name="Spormann A.M."/>
            <person name="Op Den Camp H."/>
            <person name="Overmann J."/>
            <person name="Amann R."/>
            <person name="Jetten M.S.M."/>
            <person name="Mascher T."/>
            <person name="Medema M.H."/>
            <person name="Devos D.P."/>
            <person name="Kaster A.-K."/>
            <person name="Ovreas L."/>
            <person name="Rohde M."/>
            <person name="Galperin M.Y."/>
            <person name="Jogler C."/>
        </authorList>
    </citation>
    <scope>NUCLEOTIDE SEQUENCE [LARGE SCALE GENOMIC DNA]</scope>
    <source>
        <strain evidence="1 2">CA85</strain>
    </source>
</reference>
<comment type="caution">
    <text evidence="1">The sequence shown here is derived from an EMBL/GenBank/DDBJ whole genome shotgun (WGS) entry which is preliminary data.</text>
</comment>
<gene>
    <name evidence="1" type="ORF">CA85_07980</name>
</gene>
<organism evidence="1 2">
    <name type="scientific">Allorhodopirellula solitaria</name>
    <dbReference type="NCBI Taxonomy" id="2527987"/>
    <lineage>
        <taxon>Bacteria</taxon>
        <taxon>Pseudomonadati</taxon>
        <taxon>Planctomycetota</taxon>
        <taxon>Planctomycetia</taxon>
        <taxon>Pirellulales</taxon>
        <taxon>Pirellulaceae</taxon>
        <taxon>Allorhodopirellula</taxon>
    </lineage>
</organism>
<dbReference type="AlphaFoldDB" id="A0A5C5YDV3"/>
<keyword evidence="2" id="KW-1185">Reference proteome</keyword>
<sequence length="82" mass="8654">MRAALAILDLLATKGPAVNGAGGKAHLGNVTVRWFNVNRSQAELYAAPDFSLGCLNGIPNCSSKARPSSLVRAEVIMLMFIP</sequence>
<proteinExistence type="predicted"/>
<protein>
    <submittedName>
        <fullName evidence="1">Uncharacterized protein</fullName>
    </submittedName>
</protein>
<dbReference type="EMBL" id="SJPK01000002">
    <property type="protein sequence ID" value="TWT73916.1"/>
    <property type="molecule type" value="Genomic_DNA"/>
</dbReference>